<protein>
    <recommendedName>
        <fullName evidence="8">Mannose-P-dolichol utilization defect 1 protein homolog</fullName>
    </recommendedName>
</protein>
<dbReference type="EMBL" id="ML003116">
    <property type="protein sequence ID" value="RKP34665.1"/>
    <property type="molecule type" value="Genomic_DNA"/>
</dbReference>
<proteinExistence type="inferred from homology"/>
<evidence type="ECO:0000256" key="5">
    <source>
        <dbReference type="ARBA" id="ARBA00022989"/>
    </source>
</evidence>
<feature type="transmembrane region" description="Helical" evidence="9">
    <location>
        <begin position="103"/>
        <end position="120"/>
    </location>
</feature>
<comment type="subcellular location">
    <subcellularLocation>
        <location evidence="1 8">Membrane</location>
        <topology evidence="1 8">Multi-pass membrane protein</topology>
    </subcellularLocation>
</comment>
<gene>
    <name evidence="10" type="ORF">BJ085DRAFT_14536</name>
</gene>
<dbReference type="FunFam" id="1.20.1280.290:FF:000006">
    <property type="entry name" value="mannose-P-dolichol utilization defect 1 protein"/>
    <property type="match status" value="1"/>
</dbReference>
<keyword evidence="6 8" id="KW-0472">Membrane</keyword>
<evidence type="ECO:0000256" key="9">
    <source>
        <dbReference type="SAM" id="Phobius"/>
    </source>
</evidence>
<evidence type="ECO:0000256" key="8">
    <source>
        <dbReference type="PIRNR" id="PIRNR023381"/>
    </source>
</evidence>
<dbReference type="Gene3D" id="1.20.1280.290">
    <property type="match status" value="2"/>
</dbReference>
<keyword evidence="4" id="KW-0677">Repeat</keyword>
<sequence>MRFPEVIRAPGVLLVGKHCFSELAENFHLGNTECLKHALSKGLGFGIVLGGAIVKLPQIYKIVSSGSVEGLNLLSVILESLSMIIFVSYNHRGQFPFSTYGESFFLTIQNFIILLLLFVYRGQPARATLGSAVFLTMLYALNDPSWVGPAALATFQAATIPISLMSRVPQILTNFRNGHTGQLAAFTVLNSFLGCVVRVFTTLHEVNDSLILLGFVLASLLNGVLAFQMVYYWNAKSGDRKSYGFDQLHKKSK</sequence>
<reference evidence="11" key="1">
    <citation type="journal article" date="2018" name="Nat. Microbiol.">
        <title>Leveraging single-cell genomics to expand the fungal tree of life.</title>
        <authorList>
            <person name="Ahrendt S.R."/>
            <person name="Quandt C.A."/>
            <person name="Ciobanu D."/>
            <person name="Clum A."/>
            <person name="Salamov A."/>
            <person name="Andreopoulos B."/>
            <person name="Cheng J.F."/>
            <person name="Woyke T."/>
            <person name="Pelin A."/>
            <person name="Henrissat B."/>
            <person name="Reynolds N.K."/>
            <person name="Benny G.L."/>
            <person name="Smith M.E."/>
            <person name="James T.Y."/>
            <person name="Grigoriev I.V."/>
        </authorList>
    </citation>
    <scope>NUCLEOTIDE SEQUENCE [LARGE SCALE GENOMIC DNA]</scope>
    <source>
        <strain evidence="11">RSA 468</strain>
    </source>
</reference>
<dbReference type="GO" id="GO:0016020">
    <property type="term" value="C:membrane"/>
    <property type="evidence" value="ECO:0007669"/>
    <property type="project" value="UniProtKB-SubCell"/>
</dbReference>
<dbReference type="PIRSF" id="PIRSF023381">
    <property type="entry name" value="MannP-dilichol_defect-1p"/>
    <property type="match status" value="1"/>
</dbReference>
<dbReference type="PANTHER" id="PTHR12226:SF2">
    <property type="entry name" value="MANNOSE-P-DOLICHOL UTILIZATION DEFECT 1 PROTEIN"/>
    <property type="match status" value="1"/>
</dbReference>
<evidence type="ECO:0000256" key="6">
    <source>
        <dbReference type="ARBA" id="ARBA00023136"/>
    </source>
</evidence>
<dbReference type="Pfam" id="PF04193">
    <property type="entry name" value="PQ-loop"/>
    <property type="match status" value="2"/>
</dbReference>
<keyword evidence="3 8" id="KW-0812">Transmembrane</keyword>
<keyword evidence="2" id="KW-0813">Transport</keyword>
<feature type="transmembrane region" description="Helical" evidence="9">
    <location>
        <begin position="71"/>
        <end position="91"/>
    </location>
</feature>
<dbReference type="STRING" id="215637.A0A4P9ZNC2"/>
<evidence type="ECO:0000256" key="4">
    <source>
        <dbReference type="ARBA" id="ARBA00022737"/>
    </source>
</evidence>
<comment type="similarity">
    <text evidence="7 8">Belongs to the MPDU1 (TC 2.A.43.3) family.</text>
</comment>
<feature type="transmembrane region" description="Helical" evidence="9">
    <location>
        <begin position="180"/>
        <end position="200"/>
    </location>
</feature>
<accession>A0A4P9ZNC2</accession>
<dbReference type="SMART" id="SM00679">
    <property type="entry name" value="CTNS"/>
    <property type="match status" value="2"/>
</dbReference>
<evidence type="ECO:0000256" key="1">
    <source>
        <dbReference type="ARBA" id="ARBA00004141"/>
    </source>
</evidence>
<feature type="transmembrane region" description="Helical" evidence="9">
    <location>
        <begin position="212"/>
        <end position="233"/>
    </location>
</feature>
<evidence type="ECO:0000256" key="3">
    <source>
        <dbReference type="ARBA" id="ARBA00022692"/>
    </source>
</evidence>
<evidence type="ECO:0000313" key="11">
    <source>
        <dbReference type="Proteomes" id="UP000268162"/>
    </source>
</evidence>
<evidence type="ECO:0000256" key="2">
    <source>
        <dbReference type="ARBA" id="ARBA00022448"/>
    </source>
</evidence>
<dbReference type="InterPro" id="IPR016817">
    <property type="entry name" value="MannP-dilichol_defect-1"/>
</dbReference>
<dbReference type="AlphaFoldDB" id="A0A4P9ZNC2"/>
<evidence type="ECO:0000256" key="7">
    <source>
        <dbReference type="ARBA" id="ARBA00038475"/>
    </source>
</evidence>
<keyword evidence="5 8" id="KW-1133">Transmembrane helix</keyword>
<dbReference type="PANTHER" id="PTHR12226">
    <property type="entry name" value="MANNOSE-P-DOLICHOL UTILIZATION DEFECT 1 LEC35 -RELATED"/>
    <property type="match status" value="1"/>
</dbReference>
<evidence type="ECO:0000313" key="10">
    <source>
        <dbReference type="EMBL" id="RKP34665.1"/>
    </source>
</evidence>
<name>A0A4P9ZNC2_9FUNG</name>
<organism evidence="10 11">
    <name type="scientific">Dimargaris cristalligena</name>
    <dbReference type="NCBI Taxonomy" id="215637"/>
    <lineage>
        <taxon>Eukaryota</taxon>
        <taxon>Fungi</taxon>
        <taxon>Fungi incertae sedis</taxon>
        <taxon>Zoopagomycota</taxon>
        <taxon>Kickxellomycotina</taxon>
        <taxon>Dimargaritomycetes</taxon>
        <taxon>Dimargaritales</taxon>
        <taxon>Dimargaritaceae</taxon>
        <taxon>Dimargaris</taxon>
    </lineage>
</organism>
<dbReference type="InterPro" id="IPR006603">
    <property type="entry name" value="PQ-loop_rpt"/>
</dbReference>
<dbReference type="Proteomes" id="UP000268162">
    <property type="component" value="Unassembled WGS sequence"/>
</dbReference>
<keyword evidence="11" id="KW-1185">Reference proteome</keyword>